<evidence type="ECO:0000256" key="3">
    <source>
        <dbReference type="ARBA" id="ARBA00023163"/>
    </source>
</evidence>
<evidence type="ECO:0000313" key="6">
    <source>
        <dbReference type="Proteomes" id="UP000006304"/>
    </source>
</evidence>
<accession>K0F343</accession>
<keyword evidence="6" id="KW-1185">Reference proteome</keyword>
<dbReference type="KEGG" id="nbr:O3I_020385"/>
<dbReference type="InterPro" id="IPR001845">
    <property type="entry name" value="HTH_ArsR_DNA-bd_dom"/>
</dbReference>
<keyword evidence="2" id="KW-0238">DNA-binding</keyword>
<dbReference type="InterPro" id="IPR036388">
    <property type="entry name" value="WH-like_DNA-bd_sf"/>
</dbReference>
<dbReference type="CDD" id="cd00090">
    <property type="entry name" value="HTH_ARSR"/>
    <property type="match status" value="1"/>
</dbReference>
<evidence type="ECO:0000313" key="5">
    <source>
        <dbReference type="EMBL" id="AFU02036.1"/>
    </source>
</evidence>
<dbReference type="InterPro" id="IPR036390">
    <property type="entry name" value="WH_DNA-bd_sf"/>
</dbReference>
<dbReference type="SMART" id="SM00418">
    <property type="entry name" value="HTH_ARSR"/>
    <property type="match status" value="1"/>
</dbReference>
<reference evidence="5 6" key="1">
    <citation type="journal article" date="2012" name="J. Bacteriol.">
        <title>Complete genome sequence of Nocardia brasiliensis HUJEG-1.</title>
        <authorList>
            <person name="Vera-Cabrera L."/>
            <person name="Ortiz-Lopez R."/>
            <person name="Elizondo-Gonzalez R."/>
            <person name="Perez-Maya A.A."/>
            <person name="Ocampo-Candiani J."/>
        </authorList>
    </citation>
    <scope>NUCLEOTIDE SEQUENCE [LARGE SCALE GENOMIC DNA]</scope>
    <source>
        <strain evidence="6">ATCC 700358</strain>
    </source>
</reference>
<keyword evidence="1" id="KW-0805">Transcription regulation</keyword>
<organism evidence="5 6">
    <name type="scientific">Nocardia brasiliensis (strain ATCC 700358 / HUJEG-1)</name>
    <dbReference type="NCBI Taxonomy" id="1133849"/>
    <lineage>
        <taxon>Bacteria</taxon>
        <taxon>Bacillati</taxon>
        <taxon>Actinomycetota</taxon>
        <taxon>Actinomycetes</taxon>
        <taxon>Mycobacteriales</taxon>
        <taxon>Nocardiaceae</taxon>
        <taxon>Nocardia</taxon>
    </lineage>
</organism>
<feature type="domain" description="HTH arsR-type" evidence="4">
    <location>
        <begin position="8"/>
        <end position="100"/>
    </location>
</feature>
<dbReference type="PANTHER" id="PTHR43132:SF2">
    <property type="entry name" value="ARSENICAL RESISTANCE OPERON REPRESSOR ARSR-RELATED"/>
    <property type="match status" value="1"/>
</dbReference>
<dbReference type="PRINTS" id="PR00778">
    <property type="entry name" value="HTHARSR"/>
</dbReference>
<gene>
    <name evidence="5" type="ORF">O3I_020385</name>
</gene>
<dbReference type="Gene3D" id="1.10.10.10">
    <property type="entry name" value="Winged helix-like DNA-binding domain superfamily/Winged helix DNA-binding domain"/>
    <property type="match status" value="1"/>
</dbReference>
<dbReference type="GO" id="GO:0003677">
    <property type="term" value="F:DNA binding"/>
    <property type="evidence" value="ECO:0007669"/>
    <property type="project" value="UniProtKB-KW"/>
</dbReference>
<dbReference type="Proteomes" id="UP000006304">
    <property type="component" value="Chromosome"/>
</dbReference>
<dbReference type="GO" id="GO:0003700">
    <property type="term" value="F:DNA-binding transcription factor activity"/>
    <property type="evidence" value="ECO:0007669"/>
    <property type="project" value="InterPro"/>
</dbReference>
<dbReference type="InterPro" id="IPR051011">
    <property type="entry name" value="Metal_resp_trans_reg"/>
</dbReference>
<evidence type="ECO:0000259" key="4">
    <source>
        <dbReference type="PROSITE" id="PS50987"/>
    </source>
</evidence>
<dbReference type="PROSITE" id="PS50987">
    <property type="entry name" value="HTH_ARSR_2"/>
    <property type="match status" value="1"/>
</dbReference>
<protein>
    <submittedName>
        <fullName evidence="5">ArsR family transcriptional regulator</fullName>
    </submittedName>
</protein>
<dbReference type="HOGENOM" id="CLU_097806_6_1_11"/>
<name>K0F343_NOCB7</name>
<dbReference type="AlphaFoldDB" id="K0F343"/>
<dbReference type="PANTHER" id="PTHR43132">
    <property type="entry name" value="ARSENICAL RESISTANCE OPERON REPRESSOR ARSR-RELATED"/>
    <property type="match status" value="1"/>
</dbReference>
<dbReference type="InterPro" id="IPR011991">
    <property type="entry name" value="ArsR-like_HTH"/>
</dbReference>
<keyword evidence="3" id="KW-0804">Transcription</keyword>
<dbReference type="Pfam" id="PF01022">
    <property type="entry name" value="HTH_5"/>
    <property type="match status" value="1"/>
</dbReference>
<dbReference type="eggNOG" id="COG0640">
    <property type="taxonomic scope" value="Bacteria"/>
</dbReference>
<evidence type="ECO:0000256" key="2">
    <source>
        <dbReference type="ARBA" id="ARBA00023125"/>
    </source>
</evidence>
<evidence type="ECO:0000256" key="1">
    <source>
        <dbReference type="ARBA" id="ARBA00023015"/>
    </source>
</evidence>
<sequence>MYHWPLMDDNDPEDRLFTLGRALSCRVRLAVLQNLARGDASVGELVEHTGATQSNMSNHLAVLRTAGLVTAEREGRVVRYRLASATAADLVRSLTVLADR</sequence>
<dbReference type="STRING" id="1133849.O3I_020385"/>
<dbReference type="EMBL" id="CP003876">
    <property type="protein sequence ID" value="AFU02036.1"/>
    <property type="molecule type" value="Genomic_DNA"/>
</dbReference>
<dbReference type="SUPFAM" id="SSF46785">
    <property type="entry name" value="Winged helix' DNA-binding domain"/>
    <property type="match status" value="1"/>
</dbReference>
<proteinExistence type="predicted"/>
<dbReference type="NCBIfam" id="NF033788">
    <property type="entry name" value="HTH_metalloreg"/>
    <property type="match status" value="1"/>
</dbReference>